<dbReference type="GeneID" id="24607075"/>
<name>A0A0A0RUS6_9CAUD</name>
<dbReference type="EMBL" id="KM236245">
    <property type="protein sequence ID" value="AIW03333.1"/>
    <property type="molecule type" value="Genomic_DNA"/>
</dbReference>
<dbReference type="RefSeq" id="YP_009151135.1">
    <property type="nucleotide sequence ID" value="NC_027366.1"/>
</dbReference>
<accession>A0A0A0RUS6</accession>
<keyword evidence="3" id="KW-1185">Reference proteome</keyword>
<dbReference type="OrthoDB" id="9445at10239"/>
<feature type="compositionally biased region" description="Basic residues" evidence="1">
    <location>
        <begin position="1"/>
        <end position="10"/>
    </location>
</feature>
<dbReference type="Proteomes" id="UP000030206">
    <property type="component" value="Segment"/>
</dbReference>
<proteinExistence type="predicted"/>
<evidence type="ECO:0000313" key="3">
    <source>
        <dbReference type="Proteomes" id="UP000030206"/>
    </source>
</evidence>
<dbReference type="KEGG" id="vg:24607075"/>
<organism evidence="2 3">
    <name type="scientific">Bacillus phage Mater</name>
    <dbReference type="NCBI Taxonomy" id="1540090"/>
    <lineage>
        <taxon>Viruses</taxon>
        <taxon>Duplodnaviria</taxon>
        <taxon>Heunggongvirae</taxon>
        <taxon>Uroviricota</taxon>
        <taxon>Caudoviricetes</taxon>
        <taxon>Herelleviridae</taxon>
        <taxon>Bastillevirinae</taxon>
        <taxon>Matervirus</taxon>
        <taxon>Matervirus mater</taxon>
    </lineage>
</organism>
<reference evidence="2 3" key="1">
    <citation type="submission" date="2014-07" db="EMBL/GenBank/DDBJ databases">
        <title>Complete Genome of Bacillus megaterium Myophage Mater.</title>
        <authorList>
            <person name="Lancaster J.C."/>
            <person name="Hodde M.K."/>
            <person name="Hernandez A.C."/>
            <person name="Everett G.F.K."/>
        </authorList>
    </citation>
    <scope>NUCLEOTIDE SEQUENCE [LARGE SCALE GENOMIC DNA]</scope>
</reference>
<evidence type="ECO:0000256" key="1">
    <source>
        <dbReference type="SAM" id="MobiDB-lite"/>
    </source>
</evidence>
<gene>
    <name evidence="2" type="ORF">CPT_Mater176</name>
</gene>
<sequence length="211" mass="24455">MARKKARRPKLFQNAQAPKQAMKNVGNALVQKTLDAGMKAAQAEKPKDAKVVRKPKYLEVTETRMNKLGVIDLKPYFSRSSHKVMKKGGGWYLRVPIKRKKKDMSKRMYTQLRTTSLGESDSRTIISDYLYDRRRASGSNMLDYSPKSYNITRQKTGSRKSVYIAYRTVSNNSPASSWIINRDRVNSDDTSKTFVRNMNRLMKWKMKNGWE</sequence>
<evidence type="ECO:0000313" key="2">
    <source>
        <dbReference type="EMBL" id="AIW03333.1"/>
    </source>
</evidence>
<feature type="region of interest" description="Disordered" evidence="1">
    <location>
        <begin position="1"/>
        <end position="23"/>
    </location>
</feature>
<protein>
    <submittedName>
        <fullName evidence="2">Uncharacterized protein</fullName>
    </submittedName>
</protein>